<evidence type="ECO:0000256" key="1">
    <source>
        <dbReference type="ARBA" id="ARBA00023015"/>
    </source>
</evidence>
<keyword evidence="2" id="KW-0731">Sigma factor</keyword>
<evidence type="ECO:0000256" key="2">
    <source>
        <dbReference type="ARBA" id="ARBA00023082"/>
    </source>
</evidence>
<keyword evidence="4" id="KW-0804">Transcription</keyword>
<evidence type="ECO:0000259" key="6">
    <source>
        <dbReference type="Pfam" id="PF04542"/>
    </source>
</evidence>
<dbReference type="Pfam" id="PF04539">
    <property type="entry name" value="Sigma70_r3"/>
    <property type="match status" value="1"/>
</dbReference>
<dbReference type="InterPro" id="IPR036388">
    <property type="entry name" value="WH-like_DNA-bd_sf"/>
</dbReference>
<dbReference type="InterPro" id="IPR000943">
    <property type="entry name" value="RNA_pol_sigma70"/>
</dbReference>
<protein>
    <submittedName>
        <fullName evidence="8">RNA polymerase, sigma 28 subunit, SigD/FliA/WhiG</fullName>
    </submittedName>
</protein>
<dbReference type="InterPro" id="IPR013325">
    <property type="entry name" value="RNA_pol_sigma_r2"/>
</dbReference>
<dbReference type="Gene3D" id="1.20.120.1810">
    <property type="match status" value="1"/>
</dbReference>
<gene>
    <name evidence="8" type="ORF">SAMN05216174_10736</name>
</gene>
<dbReference type="Pfam" id="PF04545">
    <property type="entry name" value="Sigma70_r4"/>
    <property type="match status" value="1"/>
</dbReference>
<dbReference type="InterPro" id="IPR014284">
    <property type="entry name" value="RNA_pol_sigma-70_dom"/>
</dbReference>
<dbReference type="NCBIfam" id="TIGR02937">
    <property type="entry name" value="sigma70-ECF"/>
    <property type="match status" value="1"/>
</dbReference>
<dbReference type="CDD" id="cd06171">
    <property type="entry name" value="Sigma70_r4"/>
    <property type="match status" value="1"/>
</dbReference>
<dbReference type="Proteomes" id="UP000199501">
    <property type="component" value="Unassembled WGS sequence"/>
</dbReference>
<evidence type="ECO:0000256" key="4">
    <source>
        <dbReference type="ARBA" id="ARBA00023163"/>
    </source>
</evidence>
<dbReference type="SUPFAM" id="SSF88946">
    <property type="entry name" value="Sigma2 domain of RNA polymerase sigma factors"/>
    <property type="match status" value="1"/>
</dbReference>
<keyword evidence="3" id="KW-0238">DNA-binding</keyword>
<dbReference type="PANTHER" id="PTHR30385:SF4">
    <property type="entry name" value="RNA POLYMERASE SIGMA-E FACTOR"/>
    <property type="match status" value="1"/>
</dbReference>
<name>A0A1G6RUM8_9PSEU</name>
<evidence type="ECO:0000313" key="9">
    <source>
        <dbReference type="Proteomes" id="UP000199501"/>
    </source>
</evidence>
<feature type="domain" description="RNA polymerase sigma-70 region 2" evidence="6">
    <location>
        <begin position="45"/>
        <end position="114"/>
    </location>
</feature>
<evidence type="ECO:0000256" key="3">
    <source>
        <dbReference type="ARBA" id="ARBA00023125"/>
    </source>
</evidence>
<accession>A0A1G6RUM8</accession>
<dbReference type="InterPro" id="IPR007627">
    <property type="entry name" value="RNA_pol_sigma70_r2"/>
</dbReference>
<dbReference type="InterPro" id="IPR014322">
    <property type="entry name" value="RNA_pol_sigma-B/F/G"/>
</dbReference>
<dbReference type="AlphaFoldDB" id="A0A1G6RUM8"/>
<keyword evidence="9" id="KW-1185">Reference proteome</keyword>
<evidence type="ECO:0000259" key="5">
    <source>
        <dbReference type="Pfam" id="PF04539"/>
    </source>
</evidence>
<dbReference type="GO" id="GO:0003677">
    <property type="term" value="F:DNA binding"/>
    <property type="evidence" value="ECO:0007669"/>
    <property type="project" value="UniProtKB-KW"/>
</dbReference>
<dbReference type="NCBIfam" id="TIGR02980">
    <property type="entry name" value="SigBFG"/>
    <property type="match status" value="1"/>
</dbReference>
<dbReference type="InterPro" id="IPR013324">
    <property type="entry name" value="RNA_pol_sigma_r3/r4-like"/>
</dbReference>
<organism evidence="8 9">
    <name type="scientific">Actinokineospora iranica</name>
    <dbReference type="NCBI Taxonomy" id="1271860"/>
    <lineage>
        <taxon>Bacteria</taxon>
        <taxon>Bacillati</taxon>
        <taxon>Actinomycetota</taxon>
        <taxon>Actinomycetes</taxon>
        <taxon>Pseudonocardiales</taxon>
        <taxon>Pseudonocardiaceae</taxon>
        <taxon>Actinokineospora</taxon>
    </lineage>
</organism>
<feature type="domain" description="RNA polymerase sigma-70 region 4" evidence="7">
    <location>
        <begin position="211"/>
        <end position="260"/>
    </location>
</feature>
<dbReference type="PANTHER" id="PTHR30385">
    <property type="entry name" value="SIGMA FACTOR F FLAGELLAR"/>
    <property type="match status" value="1"/>
</dbReference>
<reference evidence="9" key="1">
    <citation type="submission" date="2016-10" db="EMBL/GenBank/DDBJ databases">
        <authorList>
            <person name="Varghese N."/>
            <person name="Submissions S."/>
        </authorList>
    </citation>
    <scope>NUCLEOTIDE SEQUENCE [LARGE SCALE GENOMIC DNA]</scope>
    <source>
        <strain evidence="9">IBRC-M 10403</strain>
    </source>
</reference>
<feature type="domain" description="RNA polymerase sigma-70 region 3" evidence="5">
    <location>
        <begin position="128"/>
        <end position="186"/>
    </location>
</feature>
<dbReference type="InterPro" id="IPR007630">
    <property type="entry name" value="RNA_pol_sigma70_r4"/>
</dbReference>
<dbReference type="GO" id="GO:0006352">
    <property type="term" value="P:DNA-templated transcription initiation"/>
    <property type="evidence" value="ECO:0007669"/>
    <property type="project" value="InterPro"/>
</dbReference>
<evidence type="ECO:0000259" key="7">
    <source>
        <dbReference type="Pfam" id="PF04545"/>
    </source>
</evidence>
<dbReference type="STRING" id="1271860.SAMN05216174_10736"/>
<dbReference type="Gene3D" id="1.10.10.10">
    <property type="entry name" value="Winged helix-like DNA-binding domain superfamily/Winged helix DNA-binding domain"/>
    <property type="match status" value="2"/>
</dbReference>
<dbReference type="EMBL" id="FMZZ01000007">
    <property type="protein sequence ID" value="SDD08299.1"/>
    <property type="molecule type" value="Genomic_DNA"/>
</dbReference>
<dbReference type="RefSeq" id="WP_407640523.1">
    <property type="nucleotide sequence ID" value="NZ_FMZZ01000007.1"/>
</dbReference>
<dbReference type="GO" id="GO:0016987">
    <property type="term" value="F:sigma factor activity"/>
    <property type="evidence" value="ECO:0007669"/>
    <property type="project" value="UniProtKB-KW"/>
</dbReference>
<sequence length="265" mass="29695">MTQPHLSSSARRAGSDGYTHLTPLFLRLTEPRTGPAERAALREELVTGHLPVAQHIAQRFANRGEPYDDLLQVATVGLINAVDRFDPERGSDFLSFAVPTIMGEVRRHFRDTSWSVRVPRRLKELHLAVNTATAELAQRMGRAPTPSELARHLDMSTEDVYAGLEASSAYRSQSLDEMIGPDEDTASVGDRLGVEDKALDGVEYHETLQPLLERLPERERRILLLRFYGNMTQTQIADQVGLSQMHVSRLLAKTLSQLRQAMTED</sequence>
<dbReference type="PRINTS" id="PR00046">
    <property type="entry name" value="SIGMA70FCT"/>
</dbReference>
<proteinExistence type="predicted"/>
<keyword evidence="1" id="KW-0805">Transcription regulation</keyword>
<dbReference type="Pfam" id="PF04542">
    <property type="entry name" value="Sigma70_r2"/>
    <property type="match status" value="1"/>
</dbReference>
<evidence type="ECO:0000313" key="8">
    <source>
        <dbReference type="EMBL" id="SDD08299.1"/>
    </source>
</evidence>
<dbReference type="InterPro" id="IPR007624">
    <property type="entry name" value="RNA_pol_sigma70_r3"/>
</dbReference>
<dbReference type="SUPFAM" id="SSF88659">
    <property type="entry name" value="Sigma3 and sigma4 domains of RNA polymerase sigma factors"/>
    <property type="match status" value="2"/>
</dbReference>